<keyword evidence="4 7" id="KW-0472">Membrane</keyword>
<feature type="domain" description="G-protein coupled receptors family 3 profile" evidence="8">
    <location>
        <begin position="663"/>
        <end position="855"/>
    </location>
</feature>
<feature type="transmembrane region" description="Helical" evidence="7">
    <location>
        <begin position="697"/>
        <end position="718"/>
    </location>
</feature>
<proteinExistence type="predicted"/>
<evidence type="ECO:0000313" key="9">
    <source>
        <dbReference type="EMBL" id="CAB3401878.1"/>
    </source>
</evidence>
<evidence type="ECO:0000256" key="1">
    <source>
        <dbReference type="ARBA" id="ARBA00004141"/>
    </source>
</evidence>
<feature type="transmembrane region" description="Helical" evidence="7">
    <location>
        <begin position="811"/>
        <end position="832"/>
    </location>
</feature>
<feature type="transmembrane region" description="Helical" evidence="7">
    <location>
        <begin position="780"/>
        <end position="799"/>
    </location>
</feature>
<dbReference type="InterPro" id="IPR050726">
    <property type="entry name" value="mGluR"/>
</dbReference>
<feature type="transmembrane region" description="Helical" evidence="7">
    <location>
        <begin position="666"/>
        <end position="685"/>
    </location>
</feature>
<keyword evidence="3 7" id="KW-1133">Transmembrane helix</keyword>
<reference evidence="9 10" key="1">
    <citation type="submission" date="2020-04" db="EMBL/GenBank/DDBJ databases">
        <authorList>
            <person name="Laetsch R D."/>
            <person name="Stevens L."/>
            <person name="Kumar S."/>
            <person name="Blaxter L. M."/>
        </authorList>
    </citation>
    <scope>NUCLEOTIDE SEQUENCE [LARGE SCALE GENOMIC DNA]</scope>
</reference>
<dbReference type="InterPro" id="IPR001828">
    <property type="entry name" value="ANF_lig-bd_rcpt"/>
</dbReference>
<evidence type="ECO:0000256" key="2">
    <source>
        <dbReference type="ARBA" id="ARBA00022692"/>
    </source>
</evidence>
<feature type="transmembrane region" description="Helical" evidence="7">
    <location>
        <begin position="634"/>
        <end position="654"/>
    </location>
</feature>
<dbReference type="AlphaFoldDB" id="A0A8S1ENW9"/>
<protein>
    <recommendedName>
        <fullName evidence="8">G-protein coupled receptors family 3 profile domain-containing protein</fullName>
    </recommendedName>
</protein>
<dbReference type="Gene3D" id="3.40.50.2300">
    <property type="match status" value="2"/>
</dbReference>
<keyword evidence="2 7" id="KW-0812">Transmembrane</keyword>
<name>A0A8S1ENW9_9PELO</name>
<dbReference type="OrthoDB" id="425344at2759"/>
<gene>
    <name evidence="9" type="ORF">CBOVIS_LOCUS4565</name>
</gene>
<evidence type="ECO:0000313" key="10">
    <source>
        <dbReference type="Proteomes" id="UP000494206"/>
    </source>
</evidence>
<evidence type="ECO:0000256" key="4">
    <source>
        <dbReference type="ARBA" id="ARBA00023136"/>
    </source>
</evidence>
<evidence type="ECO:0000256" key="7">
    <source>
        <dbReference type="SAM" id="Phobius"/>
    </source>
</evidence>
<feature type="region of interest" description="Disordered" evidence="6">
    <location>
        <begin position="69"/>
        <end position="111"/>
    </location>
</feature>
<evidence type="ECO:0000256" key="6">
    <source>
        <dbReference type="SAM" id="MobiDB-lite"/>
    </source>
</evidence>
<comment type="caution">
    <text evidence="9">The sequence shown here is derived from an EMBL/GenBank/DDBJ whole genome shotgun (WGS) entry which is preliminary data.</text>
</comment>
<dbReference type="Proteomes" id="UP000494206">
    <property type="component" value="Unassembled WGS sequence"/>
</dbReference>
<dbReference type="InterPro" id="IPR028082">
    <property type="entry name" value="Peripla_BP_I"/>
</dbReference>
<dbReference type="PROSITE" id="PS50259">
    <property type="entry name" value="G_PROTEIN_RECEP_F3_4"/>
    <property type="match status" value="1"/>
</dbReference>
<keyword evidence="5" id="KW-0325">Glycoprotein</keyword>
<dbReference type="GO" id="GO:0004930">
    <property type="term" value="F:G protein-coupled receptor activity"/>
    <property type="evidence" value="ECO:0007669"/>
    <property type="project" value="InterPro"/>
</dbReference>
<keyword evidence="10" id="KW-1185">Reference proteome</keyword>
<feature type="transmembrane region" description="Helical" evidence="7">
    <location>
        <begin position="838"/>
        <end position="857"/>
    </location>
</feature>
<sequence length="921" mass="101924">MLLLFLIFANLVESIDFRSNHYRQLPLDIPNNYVNSQPNTVNPYLNIFDTPNFPRATLTTGIARPTTTTTTTTTTVAQTSPTTRGTTRTRPTTTPTLWTTSKSPLKLSKNPKKSAISANSFDSAQLSVLSHRLLNDVLIVPSSRRLYILAIIPIHQASSQQNFECGEIDLNAVVRLAAFLDSLKSMNEANLLKEIGAEIGAIVVDSCSTDLRTVADLYELLSGTNIQRNDIIAVVRDDGTHMPNAEHVFEQLNLPVLNTFITVGHQAKTSGTLPHASMAFDAIFEALRNYHTSCVNLIFDEKFERTIGEFHELAMKHSICVETQIFMKNASSHVAEETIRTLLLSEARIVVALLGESTWLSVGKSLRTEMVIAGRFVFVALQDARWSTAQKFVETWPTFEQNLIALAPKVSINHDDELRKLADTIPRMKLPTVWLKQFWASAFKCHVGDDDVGDDDDDKHHKFSRQCASSQKFNISQVTPNVDVASISIAAHTIGVAFRSFVDRVCPGALVISISDCVNDPSDGFYHSILDQDFVHHLSDYPITFNVSSGYRDAQLVINRVQFDDDRLELSEIGVWHPTMGYADSGDGRNATSRGSYLLMSSTCSRSKCAQEMAKSAIRREVPSIFKALTDIEILLFTIFSVLSCLTCLMCMYLKVISTSDYRNCTAVGFLGLAFLSLSAPAFIIPPNEVSCILRRTLFPIAMCTASASVFVKALLLWRFKDADVRTSSALFIMSSIVAIQTVISFEWLLLSPAPYTEFVSSIHGTMWRCAPGNTAENSILTSCGLVGIMSILTFVFSISALRHPQSIQNLLISIVTIMFEIGLYVSLPLLTYKSRDLVMATSVLIFAFLALLASHLSRAADDEKAGNAAADTLKKHWITQVQNYHTASTHPQSIQLEDKSTLPRQTNAALYGVEAYGTRL</sequence>
<evidence type="ECO:0000256" key="3">
    <source>
        <dbReference type="ARBA" id="ARBA00022989"/>
    </source>
</evidence>
<evidence type="ECO:0000256" key="5">
    <source>
        <dbReference type="ARBA" id="ARBA00023180"/>
    </source>
</evidence>
<dbReference type="InterPro" id="IPR017978">
    <property type="entry name" value="GPCR_3_C"/>
</dbReference>
<comment type="subcellular location">
    <subcellularLocation>
        <location evidence="1">Membrane</location>
        <topology evidence="1">Multi-pass membrane protein</topology>
    </subcellularLocation>
</comment>
<dbReference type="GO" id="GO:0016020">
    <property type="term" value="C:membrane"/>
    <property type="evidence" value="ECO:0007669"/>
    <property type="project" value="UniProtKB-SubCell"/>
</dbReference>
<dbReference type="SUPFAM" id="SSF53822">
    <property type="entry name" value="Periplasmic binding protein-like I"/>
    <property type="match status" value="1"/>
</dbReference>
<dbReference type="Pfam" id="PF01094">
    <property type="entry name" value="ANF_receptor"/>
    <property type="match status" value="1"/>
</dbReference>
<feature type="transmembrane region" description="Helical" evidence="7">
    <location>
        <begin position="730"/>
        <end position="751"/>
    </location>
</feature>
<organism evidence="9 10">
    <name type="scientific">Caenorhabditis bovis</name>
    <dbReference type="NCBI Taxonomy" id="2654633"/>
    <lineage>
        <taxon>Eukaryota</taxon>
        <taxon>Metazoa</taxon>
        <taxon>Ecdysozoa</taxon>
        <taxon>Nematoda</taxon>
        <taxon>Chromadorea</taxon>
        <taxon>Rhabditida</taxon>
        <taxon>Rhabditina</taxon>
        <taxon>Rhabditomorpha</taxon>
        <taxon>Rhabditoidea</taxon>
        <taxon>Rhabditidae</taxon>
        <taxon>Peloderinae</taxon>
        <taxon>Caenorhabditis</taxon>
    </lineage>
</organism>
<feature type="compositionally biased region" description="Low complexity" evidence="6">
    <location>
        <begin position="69"/>
        <end position="108"/>
    </location>
</feature>
<dbReference type="EMBL" id="CADEPM010000003">
    <property type="protein sequence ID" value="CAB3401878.1"/>
    <property type="molecule type" value="Genomic_DNA"/>
</dbReference>
<dbReference type="PANTHER" id="PTHR24060">
    <property type="entry name" value="METABOTROPIC GLUTAMATE RECEPTOR"/>
    <property type="match status" value="1"/>
</dbReference>
<accession>A0A8S1ENW9</accession>
<dbReference type="Pfam" id="PF00003">
    <property type="entry name" value="7tm_3"/>
    <property type="match status" value="1"/>
</dbReference>
<evidence type="ECO:0000259" key="8">
    <source>
        <dbReference type="PROSITE" id="PS50259"/>
    </source>
</evidence>